<evidence type="ECO:0000313" key="2">
    <source>
        <dbReference type="EMBL" id="EMP30675.1"/>
    </source>
</evidence>
<feature type="region of interest" description="Disordered" evidence="1">
    <location>
        <begin position="36"/>
        <end position="64"/>
    </location>
</feature>
<evidence type="ECO:0000313" key="3">
    <source>
        <dbReference type="Proteomes" id="UP000031443"/>
    </source>
</evidence>
<name>M7B568_CHEMY</name>
<dbReference type="Gene3D" id="1.10.287.3160">
    <property type="match status" value="1"/>
</dbReference>
<dbReference type="EMBL" id="KB548685">
    <property type="protein sequence ID" value="EMP30675.1"/>
    <property type="molecule type" value="Genomic_DNA"/>
</dbReference>
<keyword evidence="3" id="KW-1185">Reference proteome</keyword>
<reference evidence="3" key="1">
    <citation type="journal article" date="2013" name="Nat. Genet.">
        <title>The draft genomes of soft-shell turtle and green sea turtle yield insights into the development and evolution of the turtle-specific body plan.</title>
        <authorList>
            <person name="Wang Z."/>
            <person name="Pascual-Anaya J."/>
            <person name="Zadissa A."/>
            <person name="Li W."/>
            <person name="Niimura Y."/>
            <person name="Huang Z."/>
            <person name="Li C."/>
            <person name="White S."/>
            <person name="Xiong Z."/>
            <person name="Fang D."/>
            <person name="Wang B."/>
            <person name="Ming Y."/>
            <person name="Chen Y."/>
            <person name="Zheng Y."/>
            <person name="Kuraku S."/>
            <person name="Pignatelli M."/>
            <person name="Herrero J."/>
            <person name="Beal K."/>
            <person name="Nozawa M."/>
            <person name="Li Q."/>
            <person name="Wang J."/>
            <person name="Zhang H."/>
            <person name="Yu L."/>
            <person name="Shigenobu S."/>
            <person name="Wang J."/>
            <person name="Liu J."/>
            <person name="Flicek P."/>
            <person name="Searle S."/>
            <person name="Wang J."/>
            <person name="Kuratani S."/>
            <person name="Yin Y."/>
            <person name="Aken B."/>
            <person name="Zhang G."/>
            <person name="Irie N."/>
        </authorList>
    </citation>
    <scope>NUCLEOTIDE SEQUENCE [LARGE SCALE GENOMIC DNA]</scope>
</reference>
<sequence length="311" mass="34225">MPQTSQPKQLAPPVPQQVQWHRASWPAQWYQWAPWPPAQSPVGARSVARASEATSASLSRPRRKEAVGRVSLARCLESDQVVDPPVPADTQGTAPTSLPCPEEAIAAPPPSVPQENFRAHQELLKRVAASLHLQAEEMEEPSDSLFNVLSPSAPGGVALPLHEGVAKISNILWQTPASLAPISKKAERKYFVPTKSHEYLCTHLGPNSLVVESVNHREWQCQPAPTPKNKDSWRLDSFRRKVYSSSSFQLRVANHQALLGRYEFNLWGSLPKFEDSLQEHDRKEFKVLVEEGAAAARPSLQAASDAVAVAA</sequence>
<evidence type="ECO:0000256" key="1">
    <source>
        <dbReference type="SAM" id="MobiDB-lite"/>
    </source>
</evidence>
<proteinExistence type="predicted"/>
<protein>
    <submittedName>
        <fullName evidence="2">Uncharacterized protein</fullName>
    </submittedName>
</protein>
<dbReference type="AlphaFoldDB" id="M7B568"/>
<organism evidence="2 3">
    <name type="scientific">Chelonia mydas</name>
    <name type="common">Green sea-turtle</name>
    <name type="synonym">Chelonia agassizi</name>
    <dbReference type="NCBI Taxonomy" id="8469"/>
    <lineage>
        <taxon>Eukaryota</taxon>
        <taxon>Metazoa</taxon>
        <taxon>Chordata</taxon>
        <taxon>Craniata</taxon>
        <taxon>Vertebrata</taxon>
        <taxon>Euteleostomi</taxon>
        <taxon>Archelosauria</taxon>
        <taxon>Testudinata</taxon>
        <taxon>Testudines</taxon>
        <taxon>Cryptodira</taxon>
        <taxon>Durocryptodira</taxon>
        <taxon>Americhelydia</taxon>
        <taxon>Chelonioidea</taxon>
        <taxon>Cheloniidae</taxon>
        <taxon>Chelonia</taxon>
    </lineage>
</organism>
<gene>
    <name evidence="2" type="ORF">UY3_12192</name>
</gene>
<dbReference type="Proteomes" id="UP000031443">
    <property type="component" value="Unassembled WGS sequence"/>
</dbReference>
<accession>M7B568</accession>